<dbReference type="CDD" id="cd02042">
    <property type="entry name" value="ParAB_family"/>
    <property type="match status" value="1"/>
</dbReference>
<evidence type="ECO:0000313" key="1">
    <source>
        <dbReference type="EMBL" id="MCC0179357.1"/>
    </source>
</evidence>
<reference evidence="1" key="1">
    <citation type="journal article" date="2021" name="Antonie Van Leeuwenhoek">
        <title>Draft genome and description of Waterburya agarophytonicola gen. nov. sp. nov. (Pleurocapsales, Cyanobacteria): a seaweed symbiont.</title>
        <authorList>
            <person name="Bonthond G."/>
            <person name="Shalygin S."/>
            <person name="Bayer T."/>
            <person name="Weinberger F."/>
        </authorList>
    </citation>
    <scope>NUCLEOTIDE SEQUENCE</scope>
    <source>
        <strain evidence="1">KI4</strain>
    </source>
</reference>
<dbReference type="EMBL" id="JADWDC010000079">
    <property type="protein sequence ID" value="MCC0179357.1"/>
    <property type="molecule type" value="Genomic_DNA"/>
</dbReference>
<organism evidence="1 2">
    <name type="scientific">Waterburya agarophytonicola KI4</name>
    <dbReference type="NCBI Taxonomy" id="2874699"/>
    <lineage>
        <taxon>Bacteria</taxon>
        <taxon>Bacillati</taxon>
        <taxon>Cyanobacteriota</taxon>
        <taxon>Cyanophyceae</taxon>
        <taxon>Pleurocapsales</taxon>
        <taxon>Hyellaceae</taxon>
        <taxon>Waterburya</taxon>
        <taxon>Waterburya agarophytonicola</taxon>
    </lineage>
</organism>
<protein>
    <submittedName>
        <fullName evidence="1">AAA family ATPase</fullName>
    </submittedName>
</protein>
<name>A0A964BXA2_9CYAN</name>
<dbReference type="Proteomes" id="UP000729733">
    <property type="component" value="Unassembled WGS sequence"/>
</dbReference>
<dbReference type="InterPro" id="IPR027417">
    <property type="entry name" value="P-loop_NTPase"/>
</dbReference>
<keyword evidence="2" id="KW-1185">Reference proteome</keyword>
<dbReference type="AlphaFoldDB" id="A0A964BXA2"/>
<sequence length="215" mass="23499">MITAFINLKGGSTKSSSAVHLCRYLLNKDKTVALVDADSQATSSTWINNLEDHIPRPQIYRLTEPDPLLDQIPEIASSADYVVIDGAGGLAEVQRTILLLADLVFIPIQPSAPDISASHQAIKAVSRARQIRSGKPSAYTFLSRVVPKTLLLAEAREVLSAYKDVPLLKAEIPQRQVAADVMGQGATLFDLKTRSAKEVANFYRQLFDEAFNYGS</sequence>
<dbReference type="PANTHER" id="PTHR13696">
    <property type="entry name" value="P-LOOP CONTAINING NUCLEOSIDE TRIPHOSPHATE HYDROLASE"/>
    <property type="match status" value="1"/>
</dbReference>
<dbReference type="InterPro" id="IPR009744">
    <property type="entry name" value="VirC1"/>
</dbReference>
<evidence type="ECO:0000313" key="2">
    <source>
        <dbReference type="Proteomes" id="UP000729733"/>
    </source>
</evidence>
<gene>
    <name evidence="1" type="ORF">I4641_20560</name>
</gene>
<comment type="caution">
    <text evidence="1">The sequence shown here is derived from an EMBL/GenBank/DDBJ whole genome shotgun (WGS) entry which is preliminary data.</text>
</comment>
<proteinExistence type="predicted"/>
<dbReference type="Pfam" id="PF07015">
    <property type="entry name" value="VirC1"/>
    <property type="match status" value="1"/>
</dbReference>
<accession>A0A964BXA2</accession>
<dbReference type="Gene3D" id="3.40.50.300">
    <property type="entry name" value="P-loop containing nucleotide triphosphate hydrolases"/>
    <property type="match status" value="1"/>
</dbReference>
<dbReference type="PIRSF" id="PIRSF009320">
    <property type="entry name" value="Nuc_binding_HP_1000"/>
    <property type="match status" value="1"/>
</dbReference>
<dbReference type="PANTHER" id="PTHR13696:SF96">
    <property type="entry name" value="COBQ_COBB_MIND_PARA NUCLEOTIDE BINDING DOMAIN-CONTAINING PROTEIN"/>
    <property type="match status" value="1"/>
</dbReference>
<dbReference type="SUPFAM" id="SSF52540">
    <property type="entry name" value="P-loop containing nucleoside triphosphate hydrolases"/>
    <property type="match status" value="1"/>
</dbReference>
<dbReference type="InterPro" id="IPR050678">
    <property type="entry name" value="DNA_Partitioning_ATPase"/>
</dbReference>